<gene>
    <name evidence="2" type="ORF">MYCGRDRAFT_80816</name>
</gene>
<evidence type="ECO:0000313" key="2">
    <source>
        <dbReference type="EMBL" id="EGP87168.1"/>
    </source>
</evidence>
<feature type="region of interest" description="Disordered" evidence="1">
    <location>
        <begin position="35"/>
        <end position="61"/>
    </location>
</feature>
<organism evidence="2 3">
    <name type="scientific">Zymoseptoria tritici (strain CBS 115943 / IPO323)</name>
    <name type="common">Speckled leaf blotch fungus</name>
    <name type="synonym">Septoria tritici</name>
    <dbReference type="NCBI Taxonomy" id="336722"/>
    <lineage>
        <taxon>Eukaryota</taxon>
        <taxon>Fungi</taxon>
        <taxon>Dikarya</taxon>
        <taxon>Ascomycota</taxon>
        <taxon>Pezizomycotina</taxon>
        <taxon>Dothideomycetes</taxon>
        <taxon>Dothideomycetidae</taxon>
        <taxon>Mycosphaerellales</taxon>
        <taxon>Mycosphaerellaceae</taxon>
        <taxon>Zymoseptoria</taxon>
    </lineage>
</organism>
<evidence type="ECO:0000256" key="1">
    <source>
        <dbReference type="SAM" id="MobiDB-lite"/>
    </source>
</evidence>
<feature type="compositionally biased region" description="Basic residues" evidence="1">
    <location>
        <begin position="40"/>
        <end position="50"/>
    </location>
</feature>
<dbReference type="RefSeq" id="XP_003852192.1">
    <property type="nucleotide sequence ID" value="XM_003852144.1"/>
</dbReference>
<evidence type="ECO:0000313" key="3">
    <source>
        <dbReference type="Proteomes" id="UP000008062"/>
    </source>
</evidence>
<protein>
    <submittedName>
        <fullName evidence="2">Uncharacterized protein</fullName>
    </submittedName>
</protein>
<dbReference type="HOGENOM" id="CLU_2924488_0_0_1"/>
<proteinExistence type="predicted"/>
<dbReference type="InParanoid" id="F9XC93"/>
<accession>F9XC93</accession>
<name>F9XC93_ZYMTI</name>
<keyword evidence="3" id="KW-1185">Reference proteome</keyword>
<sequence length="61" mass="6922">MSPNFGPRATILHSQATIRQTRLVPSEFFPFTETAPLAQRAKRPRGRKYSIKSMSDVQSET</sequence>
<dbReference type="GeneID" id="13393967"/>
<dbReference type="AlphaFoldDB" id="F9XC93"/>
<reference evidence="2 3" key="1">
    <citation type="journal article" date="2011" name="PLoS Genet.">
        <title>Finished genome of the fungal wheat pathogen Mycosphaerella graminicola reveals dispensome structure, chromosome plasticity, and stealth pathogenesis.</title>
        <authorList>
            <person name="Goodwin S.B."/>
            <person name="Ben M'barek S."/>
            <person name="Dhillon B."/>
            <person name="Wittenberg A.H.J."/>
            <person name="Crane C.F."/>
            <person name="Hane J.K."/>
            <person name="Foster A.J."/>
            <person name="Van der Lee T.A.J."/>
            <person name="Grimwood J."/>
            <person name="Aerts A."/>
            <person name="Antoniw J."/>
            <person name="Bailey A."/>
            <person name="Bluhm B."/>
            <person name="Bowler J."/>
            <person name="Bristow J."/>
            <person name="van der Burgt A."/>
            <person name="Canto-Canche B."/>
            <person name="Churchill A.C.L."/>
            <person name="Conde-Ferraez L."/>
            <person name="Cools H.J."/>
            <person name="Coutinho P.M."/>
            <person name="Csukai M."/>
            <person name="Dehal P."/>
            <person name="De Wit P."/>
            <person name="Donzelli B."/>
            <person name="van de Geest H.C."/>
            <person name="van Ham R.C.H.J."/>
            <person name="Hammond-Kosack K.E."/>
            <person name="Henrissat B."/>
            <person name="Kilian A."/>
            <person name="Kobayashi A.K."/>
            <person name="Koopmann E."/>
            <person name="Kourmpetis Y."/>
            <person name="Kuzniar A."/>
            <person name="Lindquist E."/>
            <person name="Lombard V."/>
            <person name="Maliepaard C."/>
            <person name="Martins N."/>
            <person name="Mehrabi R."/>
            <person name="Nap J.P.H."/>
            <person name="Ponomarenko A."/>
            <person name="Rudd J.J."/>
            <person name="Salamov A."/>
            <person name="Schmutz J."/>
            <person name="Schouten H.J."/>
            <person name="Shapiro H."/>
            <person name="Stergiopoulos I."/>
            <person name="Torriani S.F.F."/>
            <person name="Tu H."/>
            <person name="de Vries R.P."/>
            <person name="Waalwijk C."/>
            <person name="Ware S.B."/>
            <person name="Wiebenga A."/>
            <person name="Zwiers L.-H."/>
            <person name="Oliver R.P."/>
            <person name="Grigoriev I.V."/>
            <person name="Kema G.H.J."/>
        </authorList>
    </citation>
    <scope>NUCLEOTIDE SEQUENCE [LARGE SCALE GENOMIC DNA]</scope>
    <source>
        <strain evidence="3">CBS 115943 / IPO323</strain>
    </source>
</reference>
<dbReference type="KEGG" id="ztr:MYCGRDRAFT_80816"/>
<dbReference type="Proteomes" id="UP000008062">
    <property type="component" value="Chromosome 5"/>
</dbReference>
<dbReference type="EMBL" id="CM001200">
    <property type="protein sequence ID" value="EGP87168.1"/>
    <property type="molecule type" value="Genomic_DNA"/>
</dbReference>
<feature type="compositionally biased region" description="Polar residues" evidence="1">
    <location>
        <begin position="52"/>
        <end position="61"/>
    </location>
</feature>